<feature type="region of interest" description="Disordered" evidence="7">
    <location>
        <begin position="59"/>
        <end position="82"/>
    </location>
</feature>
<evidence type="ECO:0000259" key="9">
    <source>
        <dbReference type="PROSITE" id="PS51144"/>
    </source>
</evidence>
<dbReference type="HOGENOM" id="CLU_039326_0_2_6"/>
<feature type="chain" id="PRO_5002408118" description="carbonic anhydrase" evidence="8">
    <location>
        <begin position="39"/>
        <end position="315"/>
    </location>
</feature>
<keyword evidence="5" id="KW-0456">Lyase</keyword>
<keyword evidence="4" id="KW-0862">Zinc</keyword>
<dbReference type="Gene3D" id="3.10.200.10">
    <property type="entry name" value="Alpha carbonic anhydrase"/>
    <property type="match status" value="1"/>
</dbReference>
<dbReference type="InterPro" id="IPR041891">
    <property type="entry name" value="Alpha_CA_prokaryot-like"/>
</dbReference>
<dbReference type="EMBL" id="JPGN01000034">
    <property type="protein sequence ID" value="KFI19921.1"/>
    <property type="molecule type" value="Genomic_DNA"/>
</dbReference>
<sequence>MLTKYSRIKKEGGNNCEKKTQLISLIILLALGISPANADRNQTSQNLLINASVELVQESENTHQNKKNKSSEGDFGYENPINGPDKWGELDPDFQLCSNGMEQSPIDIKPMEVIPADLPDVRYFYQPTSVHIVNNGHNTLQGTYDSGSFITIDGDEREYDLQQFHFHSVSEHTLAFGAHFNIEMHLVHTSIDGEVVVVTLLIRQGEENQALKEIWDNMPKNIGQEVFLPAESSFNAMDALPSDRRSYRYRGSFTTPPCTEGVRWIILREPIEMSAEQIEKYRNITQHVCCSNNNRPTQPLNGRQVYFDTVDNSDF</sequence>
<evidence type="ECO:0000256" key="5">
    <source>
        <dbReference type="ARBA" id="ARBA00023239"/>
    </source>
</evidence>
<evidence type="ECO:0000313" key="11">
    <source>
        <dbReference type="Proteomes" id="UP000028839"/>
    </source>
</evidence>
<evidence type="ECO:0000313" key="10">
    <source>
        <dbReference type="EMBL" id="KFI19921.1"/>
    </source>
</evidence>
<dbReference type="AlphaFoldDB" id="A0A0E2Z3Y9"/>
<evidence type="ECO:0000256" key="4">
    <source>
        <dbReference type="ARBA" id="ARBA00022833"/>
    </source>
</evidence>
<evidence type="ECO:0000256" key="2">
    <source>
        <dbReference type="ARBA" id="ARBA00012925"/>
    </source>
</evidence>
<dbReference type="Proteomes" id="UP000028839">
    <property type="component" value="Unassembled WGS sequence"/>
</dbReference>
<evidence type="ECO:0000256" key="6">
    <source>
        <dbReference type="ARBA" id="ARBA00048348"/>
    </source>
</evidence>
<evidence type="ECO:0000256" key="7">
    <source>
        <dbReference type="SAM" id="MobiDB-lite"/>
    </source>
</evidence>
<dbReference type="OrthoDB" id="5327615at2"/>
<comment type="similarity">
    <text evidence="1">Belongs to the alpha-carbonic anhydrase family.</text>
</comment>
<dbReference type="GO" id="GO:0008270">
    <property type="term" value="F:zinc ion binding"/>
    <property type="evidence" value="ECO:0007669"/>
    <property type="project" value="InterPro"/>
</dbReference>
<dbReference type="CDD" id="cd03124">
    <property type="entry name" value="alpha_CA_prokaryotic_like"/>
    <property type="match status" value="1"/>
</dbReference>
<evidence type="ECO:0000256" key="3">
    <source>
        <dbReference type="ARBA" id="ARBA00022723"/>
    </source>
</evidence>
<dbReference type="PROSITE" id="PS51144">
    <property type="entry name" value="ALPHA_CA_2"/>
    <property type="match status" value="1"/>
</dbReference>
<dbReference type="EC" id="4.2.1.1" evidence="2"/>
<dbReference type="InterPro" id="IPR023561">
    <property type="entry name" value="Carbonic_anhydrase_a-class"/>
</dbReference>
<dbReference type="SUPFAM" id="SSF51069">
    <property type="entry name" value="Carbonic anhydrase"/>
    <property type="match status" value="1"/>
</dbReference>
<keyword evidence="8" id="KW-0732">Signal</keyword>
<evidence type="ECO:0000256" key="8">
    <source>
        <dbReference type="SAM" id="SignalP"/>
    </source>
</evidence>
<name>A0A0E2Z3Y9_9GAMM</name>
<feature type="signal peptide" evidence="8">
    <location>
        <begin position="1"/>
        <end position="38"/>
    </location>
</feature>
<comment type="catalytic activity">
    <reaction evidence="6">
        <text>hydrogencarbonate + H(+) = CO2 + H2O</text>
        <dbReference type="Rhea" id="RHEA:10748"/>
        <dbReference type="ChEBI" id="CHEBI:15377"/>
        <dbReference type="ChEBI" id="CHEBI:15378"/>
        <dbReference type="ChEBI" id="CHEBI:16526"/>
        <dbReference type="ChEBI" id="CHEBI:17544"/>
        <dbReference type="EC" id="4.2.1.1"/>
    </reaction>
</comment>
<accession>A0A0E2Z3Y9</accession>
<protein>
    <recommendedName>
        <fullName evidence="2">carbonic anhydrase</fullName>
        <ecNumber evidence="2">4.2.1.1</ecNumber>
    </recommendedName>
</protein>
<organism evidence="10 11">
    <name type="scientific">Nitrosococcus oceani C-27</name>
    <dbReference type="NCBI Taxonomy" id="314279"/>
    <lineage>
        <taxon>Bacteria</taxon>
        <taxon>Pseudomonadati</taxon>
        <taxon>Pseudomonadota</taxon>
        <taxon>Gammaproteobacteria</taxon>
        <taxon>Chromatiales</taxon>
        <taxon>Chromatiaceae</taxon>
        <taxon>Nitrosococcus</taxon>
    </lineage>
</organism>
<proteinExistence type="inferred from homology"/>
<evidence type="ECO:0000256" key="1">
    <source>
        <dbReference type="ARBA" id="ARBA00010718"/>
    </source>
</evidence>
<feature type="domain" description="Alpha-carbonic anhydrase" evidence="9">
    <location>
        <begin position="73"/>
        <end position="309"/>
    </location>
</feature>
<dbReference type="InterPro" id="IPR036398">
    <property type="entry name" value="CA_dom_sf"/>
</dbReference>
<reference evidence="10 11" key="1">
    <citation type="submission" date="2014-07" db="EMBL/GenBank/DDBJ databases">
        <title>Comparative analysis of Nitrosococcus oceani genome inventories of strains from Pacific and Atlantic gyres.</title>
        <authorList>
            <person name="Lim C.K."/>
            <person name="Wang L."/>
            <person name="Sayavedra-Soto L.A."/>
            <person name="Klotz M.G."/>
        </authorList>
    </citation>
    <scope>NUCLEOTIDE SEQUENCE [LARGE SCALE GENOMIC DNA]</scope>
    <source>
        <strain evidence="10 11">C-27</strain>
    </source>
</reference>
<keyword evidence="3" id="KW-0479">Metal-binding</keyword>
<comment type="caution">
    <text evidence="10">The sequence shown here is derived from an EMBL/GenBank/DDBJ whole genome shotgun (WGS) entry which is preliminary data.</text>
</comment>
<dbReference type="SMART" id="SM01057">
    <property type="entry name" value="Carb_anhydrase"/>
    <property type="match status" value="1"/>
</dbReference>
<gene>
    <name evidence="10" type="ORF">IB75_05850</name>
</gene>
<dbReference type="InterPro" id="IPR001148">
    <property type="entry name" value="CA_dom"/>
</dbReference>
<dbReference type="GO" id="GO:0004089">
    <property type="term" value="F:carbonate dehydratase activity"/>
    <property type="evidence" value="ECO:0007669"/>
    <property type="project" value="UniProtKB-EC"/>
</dbReference>
<dbReference type="Pfam" id="PF00194">
    <property type="entry name" value="Carb_anhydrase"/>
    <property type="match status" value="1"/>
</dbReference>
<dbReference type="PANTHER" id="PTHR18952:SF265">
    <property type="entry name" value="CARBONIC ANHYDRASE"/>
    <property type="match status" value="1"/>
</dbReference>
<dbReference type="PANTHER" id="PTHR18952">
    <property type="entry name" value="CARBONIC ANHYDRASE"/>
    <property type="match status" value="1"/>
</dbReference>